<dbReference type="Proteomes" id="UP001596226">
    <property type="component" value="Unassembled WGS sequence"/>
</dbReference>
<evidence type="ECO:0000259" key="2">
    <source>
        <dbReference type="Pfam" id="PF11716"/>
    </source>
</evidence>
<dbReference type="InterPro" id="IPR034660">
    <property type="entry name" value="DinB/YfiT-like"/>
</dbReference>
<keyword evidence="4" id="KW-1185">Reference proteome</keyword>
<dbReference type="GO" id="GO:0016853">
    <property type="term" value="F:isomerase activity"/>
    <property type="evidence" value="ECO:0007669"/>
    <property type="project" value="UniProtKB-KW"/>
</dbReference>
<feature type="region of interest" description="Disordered" evidence="1">
    <location>
        <begin position="90"/>
        <end position="114"/>
    </location>
</feature>
<evidence type="ECO:0000313" key="4">
    <source>
        <dbReference type="Proteomes" id="UP001596226"/>
    </source>
</evidence>
<feature type="domain" description="Mycothiol-dependent maleylpyruvate isomerase metal-binding" evidence="2">
    <location>
        <begin position="8"/>
        <end position="131"/>
    </location>
</feature>
<reference evidence="4" key="1">
    <citation type="journal article" date="2019" name="Int. J. Syst. Evol. Microbiol.">
        <title>The Global Catalogue of Microorganisms (GCM) 10K type strain sequencing project: providing services to taxonomists for standard genome sequencing and annotation.</title>
        <authorList>
            <consortium name="The Broad Institute Genomics Platform"/>
            <consortium name="The Broad Institute Genome Sequencing Center for Infectious Disease"/>
            <person name="Wu L."/>
            <person name="Ma J."/>
        </authorList>
    </citation>
    <scope>NUCLEOTIDE SEQUENCE [LARGE SCALE GENOMIC DNA]</scope>
    <source>
        <strain evidence="4">CGMCC 4.7144</strain>
    </source>
</reference>
<evidence type="ECO:0000256" key="1">
    <source>
        <dbReference type="SAM" id="MobiDB-lite"/>
    </source>
</evidence>
<name>A0ABW1GZF9_9ACTN</name>
<protein>
    <submittedName>
        <fullName evidence="3">Maleylpyruvate isomerase N-terminal domain-containing protein</fullName>
    </submittedName>
</protein>
<dbReference type="RefSeq" id="WP_377506344.1">
    <property type="nucleotide sequence ID" value="NZ_JBHSQS010000003.1"/>
</dbReference>
<organism evidence="3 4">
    <name type="scientific">Micromonospora vulcania</name>
    <dbReference type="NCBI Taxonomy" id="1441873"/>
    <lineage>
        <taxon>Bacteria</taxon>
        <taxon>Bacillati</taxon>
        <taxon>Actinomycetota</taxon>
        <taxon>Actinomycetes</taxon>
        <taxon>Micromonosporales</taxon>
        <taxon>Micromonosporaceae</taxon>
        <taxon>Micromonospora</taxon>
    </lineage>
</organism>
<gene>
    <name evidence="3" type="ORF">ACFQGL_05545</name>
</gene>
<evidence type="ECO:0000313" key="3">
    <source>
        <dbReference type="EMBL" id="MFC5922805.1"/>
    </source>
</evidence>
<dbReference type="SUPFAM" id="SSF109854">
    <property type="entry name" value="DinB/YfiT-like putative metalloenzymes"/>
    <property type="match status" value="2"/>
</dbReference>
<dbReference type="EMBL" id="JBHSQS010000003">
    <property type="protein sequence ID" value="MFC5922805.1"/>
    <property type="molecule type" value="Genomic_DNA"/>
</dbReference>
<proteinExistence type="predicted"/>
<dbReference type="InterPro" id="IPR024344">
    <property type="entry name" value="MDMPI_metal-binding"/>
</dbReference>
<comment type="caution">
    <text evidence="3">The sequence shown here is derived from an EMBL/GenBank/DDBJ whole genome shotgun (WGS) entry which is preliminary data.</text>
</comment>
<dbReference type="Gene3D" id="1.20.120.450">
    <property type="entry name" value="dinb family like domain"/>
    <property type="match status" value="2"/>
</dbReference>
<keyword evidence="3" id="KW-0413">Isomerase</keyword>
<accession>A0ABW1GZF9</accession>
<sequence length="257" mass="27124">MELVRAAFRAECAQLTEILSDLDDADLDRPTDCPPWTVRELISHVRTGAGRLADMLAAPAPPHAEVDAAGYFGAAKFTPEVDAARIDAARSDAARSDAARSDAARSDAARSDAARSEAVRVAGGRLGGPPAGRAALAAEFDRAWRAADEAVGAAPAERVVRTRHGDAMRLTEFLRTRVVEVGVHGLDLAAALNRPPWLTPRAAAVIADLLTGGRPVPAELRWDGLTLIRKTTGRAALTGPEQAAIDAAGFRWLAFGR</sequence>
<dbReference type="Pfam" id="PF11716">
    <property type="entry name" value="MDMPI_N"/>
    <property type="match status" value="1"/>
</dbReference>